<accession>A0A382BHE5</accession>
<feature type="domain" description="NAD-dependent epimerase/dehydratase" evidence="1">
    <location>
        <begin position="4"/>
        <end position="221"/>
    </location>
</feature>
<dbReference type="SUPFAM" id="SSF51735">
    <property type="entry name" value="NAD(P)-binding Rossmann-fold domains"/>
    <property type="match status" value="1"/>
</dbReference>
<dbReference type="EMBL" id="UINC01029780">
    <property type="protein sequence ID" value="SVB13084.1"/>
    <property type="molecule type" value="Genomic_DNA"/>
</dbReference>
<dbReference type="PANTHER" id="PTHR43245:SF23">
    <property type="entry name" value="NAD(P)-BINDING DOMAIN-CONTAINING PROTEIN"/>
    <property type="match status" value="1"/>
</dbReference>
<proteinExistence type="predicted"/>
<dbReference type="InterPro" id="IPR001509">
    <property type="entry name" value="Epimerase_deHydtase"/>
</dbReference>
<dbReference type="Gene3D" id="3.40.50.720">
    <property type="entry name" value="NAD(P)-binding Rossmann-like Domain"/>
    <property type="match status" value="1"/>
</dbReference>
<reference evidence="2" key="1">
    <citation type="submission" date="2018-05" db="EMBL/GenBank/DDBJ databases">
        <authorList>
            <person name="Lanie J.A."/>
            <person name="Ng W.-L."/>
            <person name="Kazmierczak K.M."/>
            <person name="Andrzejewski T.M."/>
            <person name="Davidsen T.M."/>
            <person name="Wayne K.J."/>
            <person name="Tettelin H."/>
            <person name="Glass J.I."/>
            <person name="Rusch D."/>
            <person name="Podicherti R."/>
            <person name="Tsui H.-C.T."/>
            <person name="Winkler M.E."/>
        </authorList>
    </citation>
    <scope>NUCLEOTIDE SEQUENCE</scope>
</reference>
<dbReference type="AlphaFoldDB" id="A0A382BHE5"/>
<dbReference type="PANTHER" id="PTHR43245">
    <property type="entry name" value="BIFUNCTIONAL POLYMYXIN RESISTANCE PROTEIN ARNA"/>
    <property type="match status" value="1"/>
</dbReference>
<dbReference type="InterPro" id="IPR050177">
    <property type="entry name" value="Lipid_A_modif_metabolic_enz"/>
</dbReference>
<organism evidence="2">
    <name type="scientific">marine metagenome</name>
    <dbReference type="NCBI Taxonomy" id="408172"/>
    <lineage>
        <taxon>unclassified sequences</taxon>
        <taxon>metagenomes</taxon>
        <taxon>ecological metagenomes</taxon>
    </lineage>
</organism>
<evidence type="ECO:0000313" key="2">
    <source>
        <dbReference type="EMBL" id="SVB13084.1"/>
    </source>
</evidence>
<dbReference type="InterPro" id="IPR036291">
    <property type="entry name" value="NAD(P)-bd_dom_sf"/>
</dbReference>
<gene>
    <name evidence="2" type="ORF">METZ01_LOCUS165938</name>
</gene>
<sequence length="259" mass="27905">MTRVLVTGASGYIGSVLTDYLARHGIDCVGYDLGFFEPCVLYSPSSLATVPRDARDITEADLGGIDAVVHLAGISNDPMGKLDAAQIYDPTRIYSLEIAKRCKRLGVKFIFASSCSVYGLGGKELLTEGSPPQPQTPYSLNKLQIEDDLRGIADSTFSPIALRFATVFGSSPRIRFDVVVNMLTGLAASTKTIVLNSDGKAWRPNVHILDACQAVLRAVELDYYAGELLVLNVGDEVNNLEVIHIAKIVQAAIPGCELR</sequence>
<dbReference type="CDD" id="cd08946">
    <property type="entry name" value="SDR_e"/>
    <property type="match status" value="1"/>
</dbReference>
<dbReference type="Pfam" id="PF01370">
    <property type="entry name" value="Epimerase"/>
    <property type="match status" value="1"/>
</dbReference>
<name>A0A382BHE5_9ZZZZ</name>
<feature type="non-terminal residue" evidence="2">
    <location>
        <position position="259"/>
    </location>
</feature>
<evidence type="ECO:0000259" key="1">
    <source>
        <dbReference type="Pfam" id="PF01370"/>
    </source>
</evidence>
<protein>
    <recommendedName>
        <fullName evidence="1">NAD-dependent epimerase/dehydratase domain-containing protein</fullName>
    </recommendedName>
</protein>